<keyword evidence="2" id="KW-1185">Reference proteome</keyword>
<feature type="region of interest" description="Disordered" evidence="1">
    <location>
        <begin position="999"/>
        <end position="1031"/>
    </location>
</feature>
<evidence type="ECO:0000313" key="3">
    <source>
        <dbReference type="WBParaSite" id="SPAL_0000891400.1"/>
    </source>
</evidence>
<dbReference type="AlphaFoldDB" id="A0A0N5BSS2"/>
<dbReference type="WBParaSite" id="SPAL_0000891400.1">
    <property type="protein sequence ID" value="SPAL_0000891400.1"/>
    <property type="gene ID" value="SPAL_0000891400"/>
</dbReference>
<feature type="region of interest" description="Disordered" evidence="1">
    <location>
        <begin position="1105"/>
        <end position="1125"/>
    </location>
</feature>
<feature type="compositionally biased region" description="Basic and acidic residues" evidence="1">
    <location>
        <begin position="999"/>
        <end position="1016"/>
    </location>
</feature>
<sequence length="1125" mass="130943">MGDGKSSNNIFNSDNVEIIPYYPLNITIITSWKGIDEMSLDEIAIFCQLIYQINGGAGIIEIGGETKQLDAILTHSAFCWGKGSIKSDIINRIFFCNNFEYTNFKLLDNSKPIHNNYLKYQKPTIENTGSWSFNILGATHAQETENDDKKQKTPTKNIIDVDVEKLKLIRRHNYANKKKVRRHRHRKIVGNKVIIDMSKVRSAVRKYECKYRKSCYETGQLNLDIIYKDPIETVEAEKVPLTVDQLKLICKYRKSCYDSAGIPNEQKKLLEDNDDDDKIGLFTGGGKQVIKATKKNKKTLKNIAKKILKNAQKKSAVMAEKFEENPNVAFEKYLDETEKLYKKKLDCKFRKSCYETGIVPIETQPPEPLEVVIQRYWDWLEQKFNFDVDFNIVKEEVPFDDLSSEDKKIRCHYRKSCYENGIVPNISVKIFEEPVKEEVETESIFSYSEENKKLACKYRKSCYETGVLPQISVVVPEVKEKVVPLNEDDFKAYCKFRKSCYVKEAKLEVDEKIDIPLVKEEETQIKDDIINEVNEISIEAEKVNEPEVQEEPKKKEKKQKKGKKDNIQKDTPVEVIAEEVEILNEKKESTKDDVVDEKLPKVKKSKKSKKEQAKDKEAINVETSKPKETSKKSKKEEVIKEEPTNIDIPKPKETPKKSKKEEVNKEEPTNIDVSKSKDVPKKVKKTKTKKEEKVIEESVVKVEEQPDPPKPIEEPKKSKVTEQKPSKESDKPSQPKKVKKEKQKIESKTPDKEEQPIEKENWYKNIDFERYMNSIYDLAKMIQNTDYSSYFKTQETQPKEHHEHVFDPEEENRKVKCHYRKSCYETGKIPNLTHHVLEPPVVVVQEHTHIFNKEEEDKKLACKYRKSCYETGELPNLTHHVLEPPVVVVQEYSHIFNKEEEDKKLACKYRKSCYETGKLPIMMLPKTIHEPKVEIKVPDDEEELKAFCKYRKSCYETKIPPNIKEEKVRIKETKIPLSEYQIKMSCKYRKSCYQKSNDYEPKDEEEKVEKQKEPKTQTKKSKKTKADSKDKIKKPIEISKEQVIIEMSNRTESVTGDNIKIIKTSDDKIVEIIQSQGDVKSSTDKPIKCNPFRISCKQLLGLPLSEKAPRAKNGKRLCRKKKPTT</sequence>
<feature type="region of interest" description="Disordered" evidence="1">
    <location>
        <begin position="541"/>
        <end position="756"/>
    </location>
</feature>
<accession>A0A0N5BSS2</accession>
<name>A0A0N5BSS2_STREA</name>
<feature type="compositionally biased region" description="Basic and acidic residues" evidence="1">
    <location>
        <begin position="689"/>
        <end position="704"/>
    </location>
</feature>
<dbReference type="Proteomes" id="UP000046392">
    <property type="component" value="Unplaced"/>
</dbReference>
<feature type="compositionally biased region" description="Basic and acidic residues" evidence="1">
    <location>
        <begin position="743"/>
        <end position="756"/>
    </location>
</feature>
<feature type="compositionally biased region" description="Basic residues" evidence="1">
    <location>
        <begin position="1110"/>
        <end position="1125"/>
    </location>
</feature>
<protein>
    <submittedName>
        <fullName evidence="3">Dynein regulatory complex subunit 7</fullName>
    </submittedName>
</protein>
<feature type="compositionally biased region" description="Basic and acidic residues" evidence="1">
    <location>
        <begin position="541"/>
        <end position="554"/>
    </location>
</feature>
<organism evidence="2 3">
    <name type="scientific">Strongyloides papillosus</name>
    <name type="common">Intestinal threadworm</name>
    <dbReference type="NCBI Taxonomy" id="174720"/>
    <lineage>
        <taxon>Eukaryota</taxon>
        <taxon>Metazoa</taxon>
        <taxon>Ecdysozoa</taxon>
        <taxon>Nematoda</taxon>
        <taxon>Chromadorea</taxon>
        <taxon>Rhabditida</taxon>
        <taxon>Tylenchina</taxon>
        <taxon>Panagrolaimomorpha</taxon>
        <taxon>Strongyloidoidea</taxon>
        <taxon>Strongyloididae</taxon>
        <taxon>Strongyloides</taxon>
    </lineage>
</organism>
<feature type="compositionally biased region" description="Basic and acidic residues" evidence="1">
    <location>
        <begin position="583"/>
        <end position="600"/>
    </location>
</feature>
<evidence type="ECO:0000313" key="2">
    <source>
        <dbReference type="Proteomes" id="UP000046392"/>
    </source>
</evidence>
<evidence type="ECO:0000256" key="1">
    <source>
        <dbReference type="SAM" id="MobiDB-lite"/>
    </source>
</evidence>
<reference evidence="3" key="1">
    <citation type="submission" date="2017-02" db="UniProtKB">
        <authorList>
            <consortium name="WormBaseParasite"/>
        </authorList>
    </citation>
    <scope>IDENTIFICATION</scope>
</reference>
<proteinExistence type="predicted"/>
<feature type="compositionally biased region" description="Basic and acidic residues" evidence="1">
    <location>
        <begin position="610"/>
        <end position="681"/>
    </location>
</feature>
<feature type="compositionally biased region" description="Basic and acidic residues" evidence="1">
    <location>
        <begin position="710"/>
        <end position="733"/>
    </location>
</feature>